<accession>B4LPV5</accession>
<dbReference type="PROSITE" id="PS00018">
    <property type="entry name" value="EF_HAND_1"/>
    <property type="match status" value="1"/>
</dbReference>
<evidence type="ECO:0000259" key="9">
    <source>
        <dbReference type="Pfam" id="PF00149"/>
    </source>
</evidence>
<dbReference type="SMR" id="B4LPV5"/>
<dbReference type="Pfam" id="PF02872">
    <property type="entry name" value="5_nucleotid_C"/>
    <property type="match status" value="1"/>
</dbReference>
<sequence>MAYQLIIVAWILLLSQSRANPIAPRSVATELIILHNNDMHARFEQTNKNGGTCTQEDANTDKCYGGFARVASEVRKYREEAKNGGTPVFYLNAGDTYTGTAWFSVFKDNITSAFLNKLQPDAISLGNHEFDKNVKGLIPFLNAVEFPVLACNLDLTNEPELAATKKLANSTVLETNGVKIGVIGYLTPDTKNLSFQNNVEFVEEIVSINAEAQRLKDQGINIIIALGHSGYQKDQEIARNCPDIDIVIGGHSHTYLDSNQPVADKDDTNPEAVRGPYPTTVVQTSGKKVPVVQAYAYTKYLGKLHVQFDAEGNLIEIDGSPILLNASVTQEQDLLDLLEVYRPNITRLEQTIVGYTKVTLEGGNVCRLRECNLGNLIADSMVHTRVLENKGGDYWTDAPIALLQGGGIRSSIDKNANGSITGSDILTVLPFENSLYITRITGKTLRAALERSALVRNTDSNGGFLQFAGVRVEYNYDKEEGQRVVSALVRCAECSVPTYSNLNVSAYYKVIVSEFLLNGGDGYVLTEEHEPYSELLQKNDQFAFGQYLEARHYVYPEIEDRIVIRGPTDAAGSIIGSVALIMLSTVLTRFFN</sequence>
<feature type="chain" id="PRO_5002816325" description="5'-nucleotidase" evidence="8">
    <location>
        <begin position="20"/>
        <end position="592"/>
    </location>
</feature>
<dbReference type="GO" id="GO:0006196">
    <property type="term" value="P:AMP catabolic process"/>
    <property type="evidence" value="ECO:0007669"/>
    <property type="project" value="TreeGrafter"/>
</dbReference>
<dbReference type="STRING" id="7244.B4LPV5"/>
<evidence type="ECO:0000259" key="10">
    <source>
        <dbReference type="Pfam" id="PF02872"/>
    </source>
</evidence>
<dbReference type="InterPro" id="IPR018247">
    <property type="entry name" value="EF_Hand_1_Ca_BS"/>
</dbReference>
<feature type="signal peptide" evidence="8">
    <location>
        <begin position="1"/>
        <end position="19"/>
    </location>
</feature>
<dbReference type="InParanoid" id="B4LPV5"/>
<dbReference type="InterPro" id="IPR036907">
    <property type="entry name" value="5'-Nucleotdase_C_sf"/>
</dbReference>
<dbReference type="OrthoDB" id="7722975at2759"/>
<dbReference type="GO" id="GO:0046872">
    <property type="term" value="F:metal ion binding"/>
    <property type="evidence" value="ECO:0007669"/>
    <property type="project" value="UniProtKB-KW"/>
</dbReference>
<feature type="domain" description="Calcineurin-like phosphoesterase" evidence="9">
    <location>
        <begin position="33"/>
        <end position="255"/>
    </location>
</feature>
<dbReference type="PANTHER" id="PTHR11575">
    <property type="entry name" value="5'-NUCLEOTIDASE-RELATED"/>
    <property type="match status" value="1"/>
</dbReference>
<keyword evidence="5 8" id="KW-0732">Signal</keyword>
<dbReference type="Gene3D" id="3.60.21.10">
    <property type="match status" value="1"/>
</dbReference>
<feature type="domain" description="5'-Nucleotidase C-terminal" evidence="10">
    <location>
        <begin position="354"/>
        <end position="524"/>
    </location>
</feature>
<evidence type="ECO:0000256" key="5">
    <source>
        <dbReference type="ARBA" id="ARBA00022729"/>
    </source>
</evidence>
<dbReference type="AlphaFoldDB" id="B4LPV5"/>
<gene>
    <name evidence="11" type="primary">Dvir\GJ20378</name>
    <name evidence="11" type="ORF">Dvir_GJ20378</name>
</gene>
<dbReference type="Pfam" id="PF00149">
    <property type="entry name" value="Metallophos"/>
    <property type="match status" value="1"/>
</dbReference>
<dbReference type="FunFam" id="3.60.21.10:FF:000020">
    <property type="entry name" value="NT5E isoform 4"/>
    <property type="match status" value="1"/>
</dbReference>
<dbReference type="CDD" id="cd07409">
    <property type="entry name" value="MPP_CD73_N"/>
    <property type="match status" value="1"/>
</dbReference>
<evidence type="ECO:0000256" key="8">
    <source>
        <dbReference type="RuleBase" id="RU362119"/>
    </source>
</evidence>
<keyword evidence="7 8" id="KW-0378">Hydrolase</keyword>
<dbReference type="PhylomeDB" id="B4LPV5"/>
<dbReference type="FunFam" id="3.90.780.10:FF:000001">
    <property type="entry name" value="NT5E isoform 3"/>
    <property type="match status" value="1"/>
</dbReference>
<keyword evidence="6 8" id="KW-0547">Nucleotide-binding</keyword>
<keyword evidence="12" id="KW-1185">Reference proteome</keyword>
<keyword evidence="4" id="KW-0479">Metal-binding</keyword>
<evidence type="ECO:0000256" key="6">
    <source>
        <dbReference type="ARBA" id="ARBA00022741"/>
    </source>
</evidence>
<evidence type="ECO:0000313" key="12">
    <source>
        <dbReference type="Proteomes" id="UP000008792"/>
    </source>
</evidence>
<evidence type="ECO:0000313" key="11">
    <source>
        <dbReference type="EMBL" id="EDW61295.1"/>
    </source>
</evidence>
<reference evidence="11 12" key="1">
    <citation type="journal article" date="2007" name="Nature">
        <title>Evolution of genes and genomes on the Drosophila phylogeny.</title>
        <authorList>
            <consortium name="Drosophila 12 Genomes Consortium"/>
            <person name="Clark A.G."/>
            <person name="Eisen M.B."/>
            <person name="Smith D.R."/>
            <person name="Bergman C.M."/>
            <person name="Oliver B."/>
            <person name="Markow T.A."/>
            <person name="Kaufman T.C."/>
            <person name="Kellis M."/>
            <person name="Gelbart W."/>
            <person name="Iyer V.N."/>
            <person name="Pollard D.A."/>
            <person name="Sackton T.B."/>
            <person name="Larracuente A.M."/>
            <person name="Singh N.D."/>
            <person name="Abad J.P."/>
            <person name="Abt D.N."/>
            <person name="Adryan B."/>
            <person name="Aguade M."/>
            <person name="Akashi H."/>
            <person name="Anderson W.W."/>
            <person name="Aquadro C.F."/>
            <person name="Ardell D.H."/>
            <person name="Arguello R."/>
            <person name="Artieri C.G."/>
            <person name="Barbash D.A."/>
            <person name="Barker D."/>
            <person name="Barsanti P."/>
            <person name="Batterham P."/>
            <person name="Batzoglou S."/>
            <person name="Begun D."/>
            <person name="Bhutkar A."/>
            <person name="Blanco E."/>
            <person name="Bosak S.A."/>
            <person name="Bradley R.K."/>
            <person name="Brand A.D."/>
            <person name="Brent M.R."/>
            <person name="Brooks A.N."/>
            <person name="Brown R.H."/>
            <person name="Butlin R.K."/>
            <person name="Caggese C."/>
            <person name="Calvi B.R."/>
            <person name="Bernardo de Carvalho A."/>
            <person name="Caspi A."/>
            <person name="Castrezana S."/>
            <person name="Celniker S.E."/>
            <person name="Chang J.L."/>
            <person name="Chapple C."/>
            <person name="Chatterji S."/>
            <person name="Chinwalla A."/>
            <person name="Civetta A."/>
            <person name="Clifton S.W."/>
            <person name="Comeron J.M."/>
            <person name="Costello J.C."/>
            <person name="Coyne J.A."/>
            <person name="Daub J."/>
            <person name="David R.G."/>
            <person name="Delcher A.L."/>
            <person name="Delehaunty K."/>
            <person name="Do C.B."/>
            <person name="Ebling H."/>
            <person name="Edwards K."/>
            <person name="Eickbush T."/>
            <person name="Evans J.D."/>
            <person name="Filipski A."/>
            <person name="Findeiss S."/>
            <person name="Freyhult E."/>
            <person name="Fulton L."/>
            <person name="Fulton R."/>
            <person name="Garcia A.C."/>
            <person name="Gardiner A."/>
            <person name="Garfield D.A."/>
            <person name="Garvin B.E."/>
            <person name="Gibson G."/>
            <person name="Gilbert D."/>
            <person name="Gnerre S."/>
            <person name="Godfrey J."/>
            <person name="Good R."/>
            <person name="Gotea V."/>
            <person name="Gravely B."/>
            <person name="Greenberg A.J."/>
            <person name="Griffiths-Jones S."/>
            <person name="Gross S."/>
            <person name="Guigo R."/>
            <person name="Gustafson E.A."/>
            <person name="Haerty W."/>
            <person name="Hahn M.W."/>
            <person name="Halligan D.L."/>
            <person name="Halpern A.L."/>
            <person name="Halter G.M."/>
            <person name="Han M.V."/>
            <person name="Heger A."/>
            <person name="Hillier L."/>
            <person name="Hinrichs A.S."/>
            <person name="Holmes I."/>
            <person name="Hoskins R.A."/>
            <person name="Hubisz M.J."/>
            <person name="Hultmark D."/>
            <person name="Huntley M.A."/>
            <person name="Jaffe D.B."/>
            <person name="Jagadeeshan S."/>
            <person name="Jeck W.R."/>
            <person name="Johnson J."/>
            <person name="Jones C.D."/>
            <person name="Jordan W.C."/>
            <person name="Karpen G.H."/>
            <person name="Kataoka E."/>
            <person name="Keightley P.D."/>
            <person name="Kheradpour P."/>
            <person name="Kirkness E.F."/>
            <person name="Koerich L.B."/>
            <person name="Kristiansen K."/>
            <person name="Kudrna D."/>
            <person name="Kulathinal R.J."/>
            <person name="Kumar S."/>
            <person name="Kwok R."/>
            <person name="Lander E."/>
            <person name="Langley C.H."/>
            <person name="Lapoint R."/>
            <person name="Lazzaro B.P."/>
            <person name="Lee S.J."/>
            <person name="Levesque L."/>
            <person name="Li R."/>
            <person name="Lin C.F."/>
            <person name="Lin M.F."/>
            <person name="Lindblad-Toh K."/>
            <person name="Llopart A."/>
            <person name="Long M."/>
            <person name="Low L."/>
            <person name="Lozovsky E."/>
            <person name="Lu J."/>
            <person name="Luo M."/>
            <person name="Machado C.A."/>
            <person name="Makalowski W."/>
            <person name="Marzo M."/>
            <person name="Matsuda M."/>
            <person name="Matzkin L."/>
            <person name="McAllister B."/>
            <person name="McBride C.S."/>
            <person name="McKernan B."/>
            <person name="McKernan K."/>
            <person name="Mendez-Lago M."/>
            <person name="Minx P."/>
            <person name="Mollenhauer M.U."/>
            <person name="Montooth K."/>
            <person name="Mount S.M."/>
            <person name="Mu X."/>
            <person name="Myers E."/>
            <person name="Negre B."/>
            <person name="Newfeld S."/>
            <person name="Nielsen R."/>
            <person name="Noor M.A."/>
            <person name="O'Grady P."/>
            <person name="Pachter L."/>
            <person name="Papaceit M."/>
            <person name="Parisi M.J."/>
            <person name="Parisi M."/>
            <person name="Parts L."/>
            <person name="Pedersen J.S."/>
            <person name="Pesole G."/>
            <person name="Phillippy A.M."/>
            <person name="Ponting C.P."/>
            <person name="Pop M."/>
            <person name="Porcelli D."/>
            <person name="Powell J.R."/>
            <person name="Prohaska S."/>
            <person name="Pruitt K."/>
            <person name="Puig M."/>
            <person name="Quesneville H."/>
            <person name="Ram K.R."/>
            <person name="Rand D."/>
            <person name="Rasmussen M.D."/>
            <person name="Reed L.K."/>
            <person name="Reenan R."/>
            <person name="Reily A."/>
            <person name="Remington K.A."/>
            <person name="Rieger T.T."/>
            <person name="Ritchie M.G."/>
            <person name="Robin C."/>
            <person name="Rogers Y.H."/>
            <person name="Rohde C."/>
            <person name="Rozas J."/>
            <person name="Rubenfield M.J."/>
            <person name="Ruiz A."/>
            <person name="Russo S."/>
            <person name="Salzberg S.L."/>
            <person name="Sanchez-Gracia A."/>
            <person name="Saranga D.J."/>
            <person name="Sato H."/>
            <person name="Schaeffer S.W."/>
            <person name="Schatz M.C."/>
            <person name="Schlenke T."/>
            <person name="Schwartz R."/>
            <person name="Segarra C."/>
            <person name="Singh R.S."/>
            <person name="Sirot L."/>
            <person name="Sirota M."/>
            <person name="Sisneros N.B."/>
            <person name="Smith C.D."/>
            <person name="Smith T.F."/>
            <person name="Spieth J."/>
            <person name="Stage D.E."/>
            <person name="Stark A."/>
            <person name="Stephan W."/>
            <person name="Strausberg R.L."/>
            <person name="Strempel S."/>
            <person name="Sturgill D."/>
            <person name="Sutton G."/>
            <person name="Sutton G.G."/>
            <person name="Tao W."/>
            <person name="Teichmann S."/>
            <person name="Tobari Y.N."/>
            <person name="Tomimura Y."/>
            <person name="Tsolas J.M."/>
            <person name="Valente V.L."/>
            <person name="Venter E."/>
            <person name="Venter J.C."/>
            <person name="Vicario S."/>
            <person name="Vieira F.G."/>
            <person name="Vilella A.J."/>
            <person name="Villasante A."/>
            <person name="Walenz B."/>
            <person name="Wang J."/>
            <person name="Wasserman M."/>
            <person name="Watts T."/>
            <person name="Wilson D."/>
            <person name="Wilson R.K."/>
            <person name="Wing R.A."/>
            <person name="Wolfner M.F."/>
            <person name="Wong A."/>
            <person name="Wong G.K."/>
            <person name="Wu C.I."/>
            <person name="Wu G."/>
            <person name="Yamamoto D."/>
            <person name="Yang H.P."/>
            <person name="Yang S.P."/>
            <person name="Yorke J.A."/>
            <person name="Yoshida K."/>
            <person name="Zdobnov E."/>
            <person name="Zhang P."/>
            <person name="Zhang Y."/>
            <person name="Zimin A.V."/>
            <person name="Baldwin J."/>
            <person name="Abdouelleil A."/>
            <person name="Abdulkadir J."/>
            <person name="Abebe A."/>
            <person name="Abera B."/>
            <person name="Abreu J."/>
            <person name="Acer S.C."/>
            <person name="Aftuck L."/>
            <person name="Alexander A."/>
            <person name="An P."/>
            <person name="Anderson E."/>
            <person name="Anderson S."/>
            <person name="Arachi H."/>
            <person name="Azer M."/>
            <person name="Bachantsang P."/>
            <person name="Barry A."/>
            <person name="Bayul T."/>
            <person name="Berlin A."/>
            <person name="Bessette D."/>
            <person name="Bloom T."/>
            <person name="Blye J."/>
            <person name="Boguslavskiy L."/>
            <person name="Bonnet C."/>
            <person name="Boukhgalter B."/>
            <person name="Bourzgui I."/>
            <person name="Brown A."/>
            <person name="Cahill P."/>
            <person name="Channer S."/>
            <person name="Cheshatsang Y."/>
            <person name="Chuda L."/>
            <person name="Citroen M."/>
            <person name="Collymore A."/>
            <person name="Cooke P."/>
            <person name="Costello M."/>
            <person name="D'Aco K."/>
            <person name="Daza R."/>
            <person name="De Haan G."/>
            <person name="DeGray S."/>
            <person name="DeMaso C."/>
            <person name="Dhargay N."/>
            <person name="Dooley K."/>
            <person name="Dooley E."/>
            <person name="Doricent M."/>
            <person name="Dorje P."/>
            <person name="Dorjee K."/>
            <person name="Dupes A."/>
            <person name="Elong R."/>
            <person name="Falk J."/>
            <person name="Farina A."/>
            <person name="Faro S."/>
            <person name="Ferguson D."/>
            <person name="Fisher S."/>
            <person name="Foley C.D."/>
            <person name="Franke A."/>
            <person name="Friedrich D."/>
            <person name="Gadbois L."/>
            <person name="Gearin G."/>
            <person name="Gearin C.R."/>
            <person name="Giannoukos G."/>
            <person name="Goode T."/>
            <person name="Graham J."/>
            <person name="Grandbois E."/>
            <person name="Grewal S."/>
            <person name="Gyaltsen K."/>
            <person name="Hafez N."/>
            <person name="Hagos B."/>
            <person name="Hall J."/>
            <person name="Henson C."/>
            <person name="Hollinger A."/>
            <person name="Honan T."/>
            <person name="Huard M.D."/>
            <person name="Hughes L."/>
            <person name="Hurhula B."/>
            <person name="Husby M.E."/>
            <person name="Kamat A."/>
            <person name="Kanga B."/>
            <person name="Kashin S."/>
            <person name="Khazanovich D."/>
            <person name="Kisner P."/>
            <person name="Lance K."/>
            <person name="Lara M."/>
            <person name="Lee W."/>
            <person name="Lennon N."/>
            <person name="Letendre F."/>
            <person name="LeVine R."/>
            <person name="Lipovsky A."/>
            <person name="Liu X."/>
            <person name="Liu J."/>
            <person name="Liu S."/>
            <person name="Lokyitsang T."/>
            <person name="Lokyitsang Y."/>
            <person name="Lubonja R."/>
            <person name="Lui A."/>
            <person name="MacDonald P."/>
            <person name="Magnisalis V."/>
            <person name="Maru K."/>
            <person name="Matthews C."/>
            <person name="McCusker W."/>
            <person name="McDonough S."/>
            <person name="Mehta T."/>
            <person name="Meldrim J."/>
            <person name="Meneus L."/>
            <person name="Mihai O."/>
            <person name="Mihalev A."/>
            <person name="Mihova T."/>
            <person name="Mittelman R."/>
            <person name="Mlenga V."/>
            <person name="Montmayeur A."/>
            <person name="Mulrain L."/>
            <person name="Navidi A."/>
            <person name="Naylor J."/>
            <person name="Negash T."/>
            <person name="Nguyen T."/>
            <person name="Nguyen N."/>
            <person name="Nicol R."/>
            <person name="Norbu C."/>
            <person name="Norbu N."/>
            <person name="Novod N."/>
            <person name="O'Neill B."/>
            <person name="Osman S."/>
            <person name="Markiewicz E."/>
            <person name="Oyono O.L."/>
            <person name="Patti C."/>
            <person name="Phunkhang P."/>
            <person name="Pierre F."/>
            <person name="Priest M."/>
            <person name="Raghuraman S."/>
            <person name="Rege F."/>
            <person name="Reyes R."/>
            <person name="Rise C."/>
            <person name="Rogov P."/>
            <person name="Ross K."/>
            <person name="Ryan E."/>
            <person name="Settipalli S."/>
            <person name="Shea T."/>
            <person name="Sherpa N."/>
            <person name="Shi L."/>
            <person name="Shih D."/>
            <person name="Sparrow T."/>
            <person name="Spaulding J."/>
            <person name="Stalker J."/>
            <person name="Stange-Thomann N."/>
            <person name="Stavropoulos S."/>
            <person name="Stone C."/>
            <person name="Strader C."/>
            <person name="Tesfaye S."/>
            <person name="Thomson T."/>
            <person name="Thoulutsang Y."/>
            <person name="Thoulutsang D."/>
            <person name="Topham K."/>
            <person name="Topping I."/>
            <person name="Tsamla T."/>
            <person name="Vassiliev H."/>
            <person name="Vo A."/>
            <person name="Wangchuk T."/>
            <person name="Wangdi T."/>
            <person name="Weiand M."/>
            <person name="Wilkinson J."/>
            <person name="Wilson A."/>
            <person name="Yadav S."/>
            <person name="Young G."/>
            <person name="Yu Q."/>
            <person name="Zembek L."/>
            <person name="Zhong D."/>
            <person name="Zimmer A."/>
            <person name="Zwirko Z."/>
            <person name="Jaffe D.B."/>
            <person name="Alvarez P."/>
            <person name="Brockman W."/>
            <person name="Butler J."/>
            <person name="Chin C."/>
            <person name="Gnerre S."/>
            <person name="Grabherr M."/>
            <person name="Kleber M."/>
            <person name="Mauceli E."/>
            <person name="MacCallum I."/>
        </authorList>
    </citation>
    <scope>NUCLEOTIDE SEQUENCE [LARGE SCALE GENOMIC DNA]</scope>
    <source>
        <strain evidence="12">Tucson 15010-1051.87</strain>
    </source>
</reference>
<dbReference type="PROSITE" id="PS00786">
    <property type="entry name" value="5_NUCLEOTIDASE_2"/>
    <property type="match status" value="1"/>
</dbReference>
<dbReference type="eggNOG" id="KOG4419">
    <property type="taxonomic scope" value="Eukaryota"/>
</dbReference>
<dbReference type="InterPro" id="IPR006146">
    <property type="entry name" value="5'-Nucleotdase_CS"/>
</dbReference>
<evidence type="ECO:0000256" key="1">
    <source>
        <dbReference type="ARBA" id="ARBA00000815"/>
    </source>
</evidence>
<dbReference type="EC" id="3.1.3.5" evidence="3"/>
<organism evidence="11 12">
    <name type="scientific">Drosophila virilis</name>
    <name type="common">Fruit fly</name>
    <dbReference type="NCBI Taxonomy" id="7244"/>
    <lineage>
        <taxon>Eukaryota</taxon>
        <taxon>Metazoa</taxon>
        <taxon>Ecdysozoa</taxon>
        <taxon>Arthropoda</taxon>
        <taxon>Hexapoda</taxon>
        <taxon>Insecta</taxon>
        <taxon>Pterygota</taxon>
        <taxon>Neoptera</taxon>
        <taxon>Endopterygota</taxon>
        <taxon>Diptera</taxon>
        <taxon>Brachycera</taxon>
        <taxon>Muscomorpha</taxon>
        <taxon>Ephydroidea</taxon>
        <taxon>Drosophilidae</taxon>
        <taxon>Drosophila</taxon>
    </lineage>
</organism>
<dbReference type="Proteomes" id="UP000008792">
    <property type="component" value="Unassembled WGS sequence"/>
</dbReference>
<dbReference type="InterPro" id="IPR029052">
    <property type="entry name" value="Metallo-depent_PP-like"/>
</dbReference>
<dbReference type="GO" id="GO:0008253">
    <property type="term" value="F:5'-nucleotidase activity"/>
    <property type="evidence" value="ECO:0007669"/>
    <property type="project" value="UniProtKB-EC"/>
</dbReference>
<dbReference type="PRINTS" id="PR01607">
    <property type="entry name" value="APYRASEFAMLY"/>
</dbReference>
<dbReference type="SUPFAM" id="SSF55816">
    <property type="entry name" value="5'-nucleotidase (syn. UDP-sugar hydrolase), C-terminal domain"/>
    <property type="match status" value="1"/>
</dbReference>
<evidence type="ECO:0000256" key="4">
    <source>
        <dbReference type="ARBA" id="ARBA00022723"/>
    </source>
</evidence>
<evidence type="ECO:0000256" key="7">
    <source>
        <dbReference type="ARBA" id="ARBA00022801"/>
    </source>
</evidence>
<name>B4LPV5_DROVI</name>
<evidence type="ECO:0000256" key="3">
    <source>
        <dbReference type="ARBA" id="ARBA00012643"/>
    </source>
</evidence>
<dbReference type="GO" id="GO:0000166">
    <property type="term" value="F:nucleotide binding"/>
    <property type="evidence" value="ECO:0007669"/>
    <property type="project" value="UniProtKB-KW"/>
</dbReference>
<dbReference type="InterPro" id="IPR004843">
    <property type="entry name" value="Calcineurin-like_PHP"/>
</dbReference>
<comment type="similarity">
    <text evidence="2 8">Belongs to the 5'-nucleotidase family.</text>
</comment>
<dbReference type="SUPFAM" id="SSF56300">
    <property type="entry name" value="Metallo-dependent phosphatases"/>
    <property type="match status" value="1"/>
</dbReference>
<dbReference type="InterPro" id="IPR008334">
    <property type="entry name" value="5'-Nucleotdase_C"/>
</dbReference>
<proteinExistence type="inferred from homology"/>
<comment type="catalytic activity">
    <reaction evidence="1">
        <text>a ribonucleoside 5'-phosphate + H2O = a ribonucleoside + phosphate</text>
        <dbReference type="Rhea" id="RHEA:12484"/>
        <dbReference type="ChEBI" id="CHEBI:15377"/>
        <dbReference type="ChEBI" id="CHEBI:18254"/>
        <dbReference type="ChEBI" id="CHEBI:43474"/>
        <dbReference type="ChEBI" id="CHEBI:58043"/>
        <dbReference type="EC" id="3.1.3.5"/>
    </reaction>
</comment>
<dbReference type="InterPro" id="IPR006179">
    <property type="entry name" value="5_nucleotidase/apyrase"/>
</dbReference>
<dbReference type="PANTHER" id="PTHR11575:SF24">
    <property type="entry name" value="5'-NUCLEOTIDASE"/>
    <property type="match status" value="1"/>
</dbReference>
<dbReference type="EMBL" id="CH940648">
    <property type="protein sequence ID" value="EDW61295.1"/>
    <property type="molecule type" value="Genomic_DNA"/>
</dbReference>
<dbReference type="Gene3D" id="3.90.780.10">
    <property type="entry name" value="5'-Nucleotidase, C-terminal domain"/>
    <property type="match status" value="1"/>
</dbReference>
<dbReference type="GO" id="GO:0005886">
    <property type="term" value="C:plasma membrane"/>
    <property type="evidence" value="ECO:0007669"/>
    <property type="project" value="TreeGrafter"/>
</dbReference>
<protein>
    <recommendedName>
        <fullName evidence="3">5'-nucleotidase</fullName>
        <ecNumber evidence="3">3.1.3.5</ecNumber>
    </recommendedName>
</protein>
<evidence type="ECO:0000256" key="2">
    <source>
        <dbReference type="ARBA" id="ARBA00006654"/>
    </source>
</evidence>
<dbReference type="HOGENOM" id="CLU_005854_7_1_1"/>
<dbReference type="OMA" id="PERENRM"/>
<dbReference type="FunCoup" id="B4LPV5">
    <property type="interactions" value="173"/>
</dbReference>